<reference evidence="1 2" key="1">
    <citation type="submission" date="2017-07" db="EMBL/GenBank/DDBJ databases">
        <title>A draft genome sequence of Komagataeibacter sp. T5K1.</title>
        <authorList>
            <person name="Skraban J."/>
            <person name="Cleenwerck I."/>
            <person name="Vandamme P."/>
            <person name="Trcek J."/>
        </authorList>
    </citation>
    <scope>NUCLEOTIDE SEQUENCE [LARGE SCALE GENOMIC DNA]</scope>
    <source>
        <strain evidence="1 2">T5K1</strain>
    </source>
</reference>
<name>A0A318Q5E8_9PROT</name>
<evidence type="ECO:0000313" key="2">
    <source>
        <dbReference type="Proteomes" id="UP000247609"/>
    </source>
</evidence>
<organism evidence="1 2">
    <name type="scientific">Novacetimonas pomaceti</name>
    <dbReference type="NCBI Taxonomy" id="2021998"/>
    <lineage>
        <taxon>Bacteria</taxon>
        <taxon>Pseudomonadati</taxon>
        <taxon>Pseudomonadota</taxon>
        <taxon>Alphaproteobacteria</taxon>
        <taxon>Acetobacterales</taxon>
        <taxon>Acetobacteraceae</taxon>
        <taxon>Novacetimonas</taxon>
    </lineage>
</organism>
<evidence type="ECO:0000313" key="1">
    <source>
        <dbReference type="EMBL" id="PYD74737.1"/>
    </source>
</evidence>
<dbReference type="AlphaFoldDB" id="A0A318Q5E8"/>
<gene>
    <name evidence="1" type="ORF">CFR71_13170</name>
</gene>
<dbReference type="Proteomes" id="UP000247609">
    <property type="component" value="Unassembled WGS sequence"/>
</dbReference>
<sequence length="105" mass="12146">MTLQPFPCTQCGLCCRNVHLAEQTRYLDRGNGACRYYDDADKHCLIYETRPANCRVDRQYRIHYVEQYSWEGFIDANIAVCRLLQDAASVPARLQLDGDGRLNIE</sequence>
<proteinExistence type="predicted"/>
<dbReference type="EMBL" id="NOXG01000026">
    <property type="protein sequence ID" value="PYD74737.1"/>
    <property type="molecule type" value="Genomic_DNA"/>
</dbReference>
<protein>
    <submittedName>
        <fullName evidence="1">Zinc/iron-chelating domain-containing protein</fullName>
    </submittedName>
</protein>
<accession>A0A318Q5E8</accession>
<comment type="caution">
    <text evidence="1">The sequence shown here is derived from an EMBL/GenBank/DDBJ whole genome shotgun (WGS) entry which is preliminary data.</text>
</comment>